<organism evidence="2">
    <name type="scientific">marine metagenome</name>
    <dbReference type="NCBI Taxonomy" id="408172"/>
    <lineage>
        <taxon>unclassified sequences</taxon>
        <taxon>metagenomes</taxon>
        <taxon>ecological metagenomes</taxon>
    </lineage>
</organism>
<gene>
    <name evidence="2" type="ORF">METZ01_LOCUS15920</name>
</gene>
<feature type="compositionally biased region" description="Basic and acidic residues" evidence="1">
    <location>
        <begin position="41"/>
        <end position="56"/>
    </location>
</feature>
<dbReference type="AlphaFoldDB" id="A0A381P7Z0"/>
<evidence type="ECO:0000256" key="1">
    <source>
        <dbReference type="SAM" id="MobiDB-lite"/>
    </source>
</evidence>
<reference evidence="2" key="1">
    <citation type="submission" date="2018-05" db="EMBL/GenBank/DDBJ databases">
        <authorList>
            <person name="Lanie J.A."/>
            <person name="Ng W.-L."/>
            <person name="Kazmierczak K.M."/>
            <person name="Andrzejewski T.M."/>
            <person name="Davidsen T.M."/>
            <person name="Wayne K.J."/>
            <person name="Tettelin H."/>
            <person name="Glass J.I."/>
            <person name="Rusch D."/>
            <person name="Podicherti R."/>
            <person name="Tsui H.-C.T."/>
            <person name="Winkler M.E."/>
        </authorList>
    </citation>
    <scope>NUCLEOTIDE SEQUENCE</scope>
</reference>
<feature type="region of interest" description="Disordered" evidence="1">
    <location>
        <begin position="36"/>
        <end position="56"/>
    </location>
</feature>
<name>A0A381P7Z0_9ZZZZ</name>
<evidence type="ECO:0000313" key="2">
    <source>
        <dbReference type="EMBL" id="SUZ63066.1"/>
    </source>
</evidence>
<protein>
    <submittedName>
        <fullName evidence="2">Uncharacterized protein</fullName>
    </submittedName>
</protein>
<accession>A0A381P7Z0</accession>
<sequence>MAESAFKAKLVAATALVFLFGSGVVVGLAWDQTASASTPTETRRGERSERERTRHPMTIDRVGLSAVQKATVDSLYFFYGQRLSDLNTDFQPRFRAVMSDFRAELRQILTEDQRVTYDSLVLEREAGHTLRRRNNQDR</sequence>
<proteinExistence type="predicted"/>
<dbReference type="EMBL" id="UINC01000907">
    <property type="protein sequence ID" value="SUZ63066.1"/>
    <property type="molecule type" value="Genomic_DNA"/>
</dbReference>